<reference evidence="2 3" key="1">
    <citation type="submission" date="2020-05" db="EMBL/GenBank/DDBJ databases">
        <title>Identification and distribution of gene clusters putatively required for synthesis of sphingolipid metabolism inhibitors in phylogenetically diverse species of the filamentous fungus Fusarium.</title>
        <authorList>
            <person name="Kim H.-S."/>
            <person name="Busman M."/>
            <person name="Brown D.W."/>
            <person name="Divon H."/>
            <person name="Uhlig S."/>
            <person name="Proctor R.H."/>
        </authorList>
    </citation>
    <scope>NUCLEOTIDE SEQUENCE [LARGE SCALE GENOMIC DNA]</scope>
    <source>
        <strain evidence="2 3">NRRL 66243</strain>
    </source>
</reference>
<evidence type="ECO:0000256" key="1">
    <source>
        <dbReference type="SAM" id="MobiDB-lite"/>
    </source>
</evidence>
<evidence type="ECO:0000313" key="3">
    <source>
        <dbReference type="Proteomes" id="UP000530670"/>
    </source>
</evidence>
<dbReference type="AlphaFoldDB" id="A0A8H5W5G4"/>
<dbReference type="RefSeq" id="XP_037211250.1">
    <property type="nucleotide sequence ID" value="XM_037347797.1"/>
</dbReference>
<comment type="caution">
    <text evidence="2">The sequence shown here is derived from an EMBL/GenBank/DDBJ whole genome shotgun (WGS) entry which is preliminary data.</text>
</comment>
<dbReference type="OrthoDB" id="5153231at2759"/>
<keyword evidence="3" id="KW-1185">Reference proteome</keyword>
<proteinExistence type="predicted"/>
<sequence length="661" mass="75293">MGFSFGSFMEPDDHSLSEDDIEPQVLPRCGLCRFKFEPADSIVVFHPVFPIWEGKYSEEPTGSSPPEEGFHSACVAQFSKPLRNGTSVDPFVNCDIWMATRRGKSRYSMTYDEPPPSFEVNRLRRLKKMFAQELMTITGGRLPLEVCENIAQYCLSDYATRLLKEAREKRGDPGPRKAKLHVKDSGVVWAQHVEFEGIQYIKSLSTSRRNESDTKLFDPRGGTHVNIYFAEDLLGIREVVMTRDDNTVLTQGENLSWVVNRGVALPFWFTIESDGLKLRDLAIATTENEVASDLQRRWAVLPSHLGNCQFAPPPKDYRRVGTEPVRAVDWNLPGCRGYSILVDTGFICDIIPNNGGGSSSQLMDVNNKHEGAWVYIPIDPGERIIELWRRHCDYPWRLFKSLVIRTNKGRSFVIGSHLGLHSTSEWWICQLTYHVIAELPPNKPSRMLYCETRNARLWLSFEQAATRDQNADISFMKPFKLTAFPGSNFISSTAKLQDVRTISVCRSYREGLDLSCGEPLDEGIVGLLLTYEDGRQRSIGQIRLDHMGAPLMVNSGNFWLGSDKSEDEPLPGGFWPRTQMIKWVEVDKPSRDQDREYLKVPLTGSLEWQSYKKGDYYRHLVFHHRSNELEDNADEMDALSVCEAESGERAPAVFEQFSLEF</sequence>
<evidence type="ECO:0000313" key="2">
    <source>
        <dbReference type="EMBL" id="KAF5647626.1"/>
    </source>
</evidence>
<dbReference type="EMBL" id="JAAQRI010000030">
    <property type="protein sequence ID" value="KAF5647626.1"/>
    <property type="molecule type" value="Genomic_DNA"/>
</dbReference>
<accession>A0A8H5W5G4</accession>
<feature type="region of interest" description="Disordered" evidence="1">
    <location>
        <begin position="1"/>
        <end position="20"/>
    </location>
</feature>
<gene>
    <name evidence="2" type="ORF">FTJAE_1682</name>
</gene>
<dbReference type="GeneID" id="59300067"/>
<organism evidence="2 3">
    <name type="scientific">Fusarium tjaetaba</name>
    <dbReference type="NCBI Taxonomy" id="1567544"/>
    <lineage>
        <taxon>Eukaryota</taxon>
        <taxon>Fungi</taxon>
        <taxon>Dikarya</taxon>
        <taxon>Ascomycota</taxon>
        <taxon>Pezizomycotina</taxon>
        <taxon>Sordariomycetes</taxon>
        <taxon>Hypocreomycetidae</taxon>
        <taxon>Hypocreales</taxon>
        <taxon>Nectriaceae</taxon>
        <taxon>Fusarium</taxon>
        <taxon>Fusarium fujikuroi species complex</taxon>
    </lineage>
</organism>
<name>A0A8H5W5G4_9HYPO</name>
<protein>
    <submittedName>
        <fullName evidence="2">Uncharacterized protein</fullName>
    </submittedName>
</protein>
<dbReference type="Proteomes" id="UP000530670">
    <property type="component" value="Unassembled WGS sequence"/>
</dbReference>